<dbReference type="GO" id="GO:0007165">
    <property type="term" value="P:signal transduction"/>
    <property type="evidence" value="ECO:0007669"/>
    <property type="project" value="TreeGrafter"/>
</dbReference>
<dbReference type="InterPro" id="IPR029045">
    <property type="entry name" value="ClpP/crotonase-like_dom_sf"/>
</dbReference>
<accession>A0AAE3MFI5</accession>
<sequence length="536" mass="59803">MSYNNSKKQILQPLIFSLILIAGIFIGYAVIPGKIGGKNKSLVIYPQANKIDAILNLVNEEYVDTVNTVKMQEELIPELLKKLDPHTVYIPAKDLQSVNEDLSSNFGGIGVQFSIQKDTVMVVAVVSGGPSEKVGVLPGDRIVTVNDSLIAGNGIKNSVVLKLLRGEMGTNVKIGVIRRNLTEPLDFEITRGKIPMESVDVAYMVTDDIGYIKVSRFAMNTYAEFLTALAKLKAQSCKKVIADFRGNSGGYLDVAINLCNEFLHDKDMIVYTEGKAHPRQEIHANGRGTCQDTEIAVLIDEFSASASEIFAGAIQDNDRGIVVGRRSFGKGLVQSQIPLPDGSALRLTISRYYTPAGRCIQKPYENGNEEYYMDIMERYQHGEFFNQDSITLLDSVQYTTKEGRIVYGGGGIMPDYFVPRDTTGLTNYYYKVRESGLIYRFALEYTDNNRDKVEGLKTVEDVQAYLGKNPVLDDFVKYAKKEGVKYNRKEFNLSKEIIDTEIKAYIARNIIDNEGFYPIIGKIDEVLHEAIEKLSE</sequence>
<keyword evidence="9" id="KW-1185">Reference proteome</keyword>
<dbReference type="Pfam" id="PF13180">
    <property type="entry name" value="PDZ_2"/>
    <property type="match status" value="1"/>
</dbReference>
<evidence type="ECO:0000256" key="6">
    <source>
        <dbReference type="SAM" id="Phobius"/>
    </source>
</evidence>
<dbReference type="Gene3D" id="3.90.226.10">
    <property type="entry name" value="2-enoyl-CoA Hydratase, Chain A, domain 1"/>
    <property type="match status" value="1"/>
</dbReference>
<keyword evidence="2 5" id="KW-0645">Protease</keyword>
<dbReference type="GO" id="GO:0006508">
    <property type="term" value="P:proteolysis"/>
    <property type="evidence" value="ECO:0007669"/>
    <property type="project" value="UniProtKB-KW"/>
</dbReference>
<evidence type="ECO:0000256" key="1">
    <source>
        <dbReference type="ARBA" id="ARBA00009179"/>
    </source>
</evidence>
<keyword evidence="6" id="KW-0472">Membrane</keyword>
<evidence type="ECO:0000256" key="3">
    <source>
        <dbReference type="ARBA" id="ARBA00022801"/>
    </source>
</evidence>
<dbReference type="CDD" id="cd06782">
    <property type="entry name" value="cpPDZ_CPP-like"/>
    <property type="match status" value="1"/>
</dbReference>
<dbReference type="SMART" id="SM00228">
    <property type="entry name" value="PDZ"/>
    <property type="match status" value="1"/>
</dbReference>
<reference evidence="8" key="1">
    <citation type="submission" date="2022-10" db="EMBL/GenBank/DDBJ databases">
        <authorList>
            <person name="Yu W.X."/>
        </authorList>
    </citation>
    <scope>NUCLEOTIDE SEQUENCE</scope>
    <source>
        <strain evidence="8">D04</strain>
    </source>
</reference>
<dbReference type="InterPro" id="IPR005151">
    <property type="entry name" value="Tail-specific_protease"/>
</dbReference>
<dbReference type="EMBL" id="JAPDPI010000019">
    <property type="protein sequence ID" value="MCW3806117.1"/>
    <property type="molecule type" value="Genomic_DNA"/>
</dbReference>
<dbReference type="CDD" id="cd07560">
    <property type="entry name" value="Peptidase_S41_CPP"/>
    <property type="match status" value="1"/>
</dbReference>
<dbReference type="InterPro" id="IPR036034">
    <property type="entry name" value="PDZ_sf"/>
</dbReference>
<dbReference type="Gene3D" id="3.30.750.44">
    <property type="match status" value="1"/>
</dbReference>
<keyword evidence="3 5" id="KW-0378">Hydrolase</keyword>
<evidence type="ECO:0000313" key="8">
    <source>
        <dbReference type="EMBL" id="MCW3806117.1"/>
    </source>
</evidence>
<dbReference type="GO" id="GO:0030288">
    <property type="term" value="C:outer membrane-bounded periplasmic space"/>
    <property type="evidence" value="ECO:0007669"/>
    <property type="project" value="TreeGrafter"/>
</dbReference>
<name>A0AAE3MFI5_9BACT</name>
<gene>
    <name evidence="8" type="ORF">OM074_10805</name>
</gene>
<dbReference type="AlphaFoldDB" id="A0AAE3MFI5"/>
<dbReference type="Gene3D" id="2.30.42.10">
    <property type="match status" value="1"/>
</dbReference>
<dbReference type="SUPFAM" id="SSF50156">
    <property type="entry name" value="PDZ domain-like"/>
    <property type="match status" value="1"/>
</dbReference>
<comment type="caution">
    <text evidence="8">The sequence shown here is derived from an EMBL/GenBank/DDBJ whole genome shotgun (WGS) entry which is preliminary data.</text>
</comment>
<dbReference type="NCBIfam" id="TIGR00225">
    <property type="entry name" value="prc"/>
    <property type="match status" value="1"/>
</dbReference>
<dbReference type="GO" id="GO:0008236">
    <property type="term" value="F:serine-type peptidase activity"/>
    <property type="evidence" value="ECO:0007669"/>
    <property type="project" value="UniProtKB-KW"/>
</dbReference>
<keyword evidence="4 5" id="KW-0720">Serine protease</keyword>
<dbReference type="Proteomes" id="UP001207408">
    <property type="component" value="Unassembled WGS sequence"/>
</dbReference>
<proteinExistence type="inferred from homology"/>
<dbReference type="PANTHER" id="PTHR32060:SF30">
    <property type="entry name" value="CARBOXY-TERMINAL PROCESSING PROTEASE CTPA"/>
    <property type="match status" value="1"/>
</dbReference>
<evidence type="ECO:0000256" key="4">
    <source>
        <dbReference type="ARBA" id="ARBA00022825"/>
    </source>
</evidence>
<feature type="transmembrane region" description="Helical" evidence="6">
    <location>
        <begin position="12"/>
        <end position="31"/>
    </location>
</feature>
<dbReference type="RefSeq" id="WP_301199489.1">
    <property type="nucleotide sequence ID" value="NZ_JAPDPI010000019.1"/>
</dbReference>
<dbReference type="InterPro" id="IPR004447">
    <property type="entry name" value="Peptidase_S41A"/>
</dbReference>
<dbReference type="InterPro" id="IPR001478">
    <property type="entry name" value="PDZ"/>
</dbReference>
<protein>
    <submittedName>
        <fullName evidence="8">S41 family peptidase</fullName>
    </submittedName>
</protein>
<evidence type="ECO:0000256" key="2">
    <source>
        <dbReference type="ARBA" id="ARBA00022670"/>
    </source>
</evidence>
<dbReference type="PANTHER" id="PTHR32060">
    <property type="entry name" value="TAIL-SPECIFIC PROTEASE"/>
    <property type="match status" value="1"/>
</dbReference>
<dbReference type="SMART" id="SM00245">
    <property type="entry name" value="TSPc"/>
    <property type="match status" value="1"/>
</dbReference>
<dbReference type="PROSITE" id="PS50106">
    <property type="entry name" value="PDZ"/>
    <property type="match status" value="1"/>
</dbReference>
<dbReference type="GO" id="GO:0004175">
    <property type="term" value="F:endopeptidase activity"/>
    <property type="evidence" value="ECO:0007669"/>
    <property type="project" value="TreeGrafter"/>
</dbReference>
<evidence type="ECO:0000256" key="5">
    <source>
        <dbReference type="RuleBase" id="RU004404"/>
    </source>
</evidence>
<dbReference type="SUPFAM" id="SSF52096">
    <property type="entry name" value="ClpP/crotonase"/>
    <property type="match status" value="1"/>
</dbReference>
<dbReference type="Pfam" id="PF03572">
    <property type="entry name" value="Peptidase_S41"/>
    <property type="match status" value="1"/>
</dbReference>
<keyword evidence="6" id="KW-0812">Transmembrane</keyword>
<evidence type="ECO:0000313" key="9">
    <source>
        <dbReference type="Proteomes" id="UP001207408"/>
    </source>
</evidence>
<feature type="domain" description="PDZ" evidence="7">
    <location>
        <begin position="107"/>
        <end position="165"/>
    </location>
</feature>
<organism evidence="8 9">
    <name type="scientific">Plebeiibacterium marinum</name>
    <dbReference type="NCBI Taxonomy" id="2992111"/>
    <lineage>
        <taxon>Bacteria</taxon>
        <taxon>Pseudomonadati</taxon>
        <taxon>Bacteroidota</taxon>
        <taxon>Bacteroidia</taxon>
        <taxon>Marinilabiliales</taxon>
        <taxon>Marinilabiliaceae</taxon>
        <taxon>Plebeiibacterium</taxon>
    </lineage>
</organism>
<comment type="similarity">
    <text evidence="1 5">Belongs to the peptidase S41A family.</text>
</comment>
<keyword evidence="6" id="KW-1133">Transmembrane helix</keyword>
<evidence type="ECO:0000259" key="7">
    <source>
        <dbReference type="PROSITE" id="PS50106"/>
    </source>
</evidence>